<feature type="signal peptide" evidence="2">
    <location>
        <begin position="1"/>
        <end position="19"/>
    </location>
</feature>
<evidence type="ECO:0000313" key="4">
    <source>
        <dbReference type="Proteomes" id="UP000294547"/>
    </source>
</evidence>
<keyword evidence="4" id="KW-1185">Reference proteome</keyword>
<dbReference type="AlphaFoldDB" id="A0A4R6RBF4"/>
<organism evidence="3 4">
    <name type="scientific">Oharaeibacter diazotrophicus</name>
    <dbReference type="NCBI Taxonomy" id="1920512"/>
    <lineage>
        <taxon>Bacteria</taxon>
        <taxon>Pseudomonadati</taxon>
        <taxon>Pseudomonadota</taxon>
        <taxon>Alphaproteobacteria</taxon>
        <taxon>Hyphomicrobiales</taxon>
        <taxon>Pleomorphomonadaceae</taxon>
        <taxon>Oharaeibacter</taxon>
    </lineage>
</organism>
<proteinExistence type="predicted"/>
<dbReference type="EMBL" id="SNXY01000009">
    <property type="protein sequence ID" value="TDP83471.1"/>
    <property type="molecule type" value="Genomic_DNA"/>
</dbReference>
<sequence>MRNTALAVVLVLVAGVSDAAAGLAYEAPKIAPGDTVEPPADLVAQATALLAAARRKDAAAAGAFVGERVATISHSLDIGRPPHVGSEDTAGPPERRLAPLGSHTGGDWDIPRTADGRTVDVGAFLTKMELDFIVQSLTDGRPWGRDAAAAGAICTYAAPKFDRRTVARAAKRLGVESSVFREPTEPVDLLAEPKPGAAVIARLEPGRLYAVDYDAGEPIGWAAFHLPKGGSGFVADLPGGGYPFEPPYVSGLCFAKSATGTWTIVAQTSTSL</sequence>
<feature type="region of interest" description="Disordered" evidence="1">
    <location>
        <begin position="76"/>
        <end position="111"/>
    </location>
</feature>
<evidence type="ECO:0000313" key="3">
    <source>
        <dbReference type="EMBL" id="TDP83471.1"/>
    </source>
</evidence>
<comment type="caution">
    <text evidence="3">The sequence shown here is derived from an EMBL/GenBank/DDBJ whole genome shotgun (WGS) entry which is preliminary data.</text>
</comment>
<reference evidence="3 4" key="1">
    <citation type="submission" date="2019-03" db="EMBL/GenBank/DDBJ databases">
        <title>Genomic Encyclopedia of Type Strains, Phase IV (KMG-IV): sequencing the most valuable type-strain genomes for metagenomic binning, comparative biology and taxonomic classification.</title>
        <authorList>
            <person name="Goeker M."/>
        </authorList>
    </citation>
    <scope>NUCLEOTIDE SEQUENCE [LARGE SCALE GENOMIC DNA]</scope>
    <source>
        <strain evidence="3 4">DSM 102969</strain>
    </source>
</reference>
<dbReference type="OrthoDB" id="7945245at2"/>
<keyword evidence="2" id="KW-0732">Signal</keyword>
<feature type="chain" id="PRO_5020361150" evidence="2">
    <location>
        <begin position="20"/>
        <end position="272"/>
    </location>
</feature>
<dbReference type="Proteomes" id="UP000294547">
    <property type="component" value="Unassembled WGS sequence"/>
</dbReference>
<protein>
    <submittedName>
        <fullName evidence="3">Uncharacterized protein</fullName>
    </submittedName>
</protein>
<gene>
    <name evidence="3" type="ORF">EDD54_3433</name>
</gene>
<evidence type="ECO:0000256" key="1">
    <source>
        <dbReference type="SAM" id="MobiDB-lite"/>
    </source>
</evidence>
<evidence type="ECO:0000256" key="2">
    <source>
        <dbReference type="SAM" id="SignalP"/>
    </source>
</evidence>
<dbReference type="RefSeq" id="WP_126538442.1">
    <property type="nucleotide sequence ID" value="NZ_BSPM01000009.1"/>
</dbReference>
<name>A0A4R6RBF4_9HYPH</name>
<accession>A0A4R6RBF4</accession>